<organism evidence="4 5">
    <name type="scientific">Agromyces intestinalis</name>
    <dbReference type="NCBI Taxonomy" id="2592652"/>
    <lineage>
        <taxon>Bacteria</taxon>
        <taxon>Bacillati</taxon>
        <taxon>Actinomycetota</taxon>
        <taxon>Actinomycetes</taxon>
        <taxon>Micrococcales</taxon>
        <taxon>Microbacteriaceae</taxon>
        <taxon>Agromyces</taxon>
    </lineage>
</organism>
<gene>
    <name evidence="4" type="ORF">FLP10_11055</name>
</gene>
<evidence type="ECO:0000313" key="4">
    <source>
        <dbReference type="EMBL" id="QEO14890.1"/>
    </source>
</evidence>
<sequence>MTLTATTAHLVPVAPSSGALRPLGLDEVRITGGFWHRRQEVNGTNTLDHIEGWLEREGWLGNFDLAAAGTLPAGRRGREFSDSEVYKYLEAVAWELGRLGALTDPHASERASALEARFHAIVARVAAAQEPDGYLNTRFGRPGQGARWSDLEWGHELYCLGHLFQAAVARHRTRPGADDGLVDVARRAADLVCEVFGDGGIERICGHAEVEVGLAELGRALGEPRYLTQAALFVERHGRGTLADIEWGRSYYQDDISVRDATALRGHSVRANYLAAGAADVAIETGDDELLDALARQWDATVERRTYVTGGQGSHHQDEAFGDDWELPADRAYSETCAGVASVMFSWRLLLATGDAKYADLVERTLFNVVETSPAADGRAFYYANTLHQRVPGAAADPDAVSPRAHSSLRAPWFDVSCCPPNTARTFASLAGYLATADASGVQLHQYAPARIRTTLDDGHEVALAVSTDYPADGIVRVEVLASGGDAPWTLSLRVPAWAAGASLSVRPAGGGGVETRAAAPGTAAVERAFAAGDVVELSLPVAPRFTAPDPRVDAVRGCLVVERGPEVFALETVDLVGTPLEGADFADLHVDATAPPRDLPDGGVAAAIVDRRTGARTEAPLVPYHAWAERGPSQMRVWVPVAERLPLGE</sequence>
<dbReference type="EMBL" id="CP043505">
    <property type="protein sequence ID" value="QEO14890.1"/>
    <property type="molecule type" value="Genomic_DNA"/>
</dbReference>
<keyword evidence="4" id="KW-0378">Hydrolase</keyword>
<dbReference type="InterPro" id="IPR012878">
    <property type="entry name" value="Beta-AFase-like_GH127_cat"/>
</dbReference>
<dbReference type="Pfam" id="PF20736">
    <property type="entry name" value="Glyco_hydro127M"/>
    <property type="match status" value="1"/>
</dbReference>
<dbReference type="PANTHER" id="PTHR43465:SF2">
    <property type="entry name" value="DUF1680 DOMAIN PROTEIN (AFU_ORTHOLOGUE AFUA_1G08910)"/>
    <property type="match status" value="1"/>
</dbReference>
<name>A0A5C1YHK3_9MICO</name>
<dbReference type="Proteomes" id="UP000324678">
    <property type="component" value="Chromosome"/>
</dbReference>
<reference evidence="4 5" key="1">
    <citation type="submission" date="2019-09" db="EMBL/GenBank/DDBJ databases">
        <title>Genome sequencing of strain KACC 19306.</title>
        <authorList>
            <person name="Heo J."/>
            <person name="Kim S.-J."/>
            <person name="Kim J.-S."/>
            <person name="Hong S.-B."/>
            <person name="Kwon S.-W."/>
        </authorList>
    </citation>
    <scope>NUCLEOTIDE SEQUENCE [LARGE SCALE GENOMIC DNA]</scope>
    <source>
        <strain evidence="4 5">KACC 19306</strain>
    </source>
</reference>
<evidence type="ECO:0000259" key="3">
    <source>
        <dbReference type="Pfam" id="PF20737"/>
    </source>
</evidence>
<dbReference type="Pfam" id="PF20737">
    <property type="entry name" value="Glyco_hydro127C"/>
    <property type="match status" value="1"/>
</dbReference>
<dbReference type="InterPro" id="IPR049174">
    <property type="entry name" value="Beta-AFase-like"/>
</dbReference>
<dbReference type="PANTHER" id="PTHR43465">
    <property type="entry name" value="DUF1680 DOMAIN PROTEIN (AFU_ORTHOLOGUE AFUA_1G08910)"/>
    <property type="match status" value="1"/>
</dbReference>
<feature type="domain" description="Non-reducing end beta-L-arabinofuranosidase-like GH127 C-terminal" evidence="3">
    <location>
        <begin position="544"/>
        <end position="641"/>
    </location>
</feature>
<dbReference type="AlphaFoldDB" id="A0A5C1YHK3"/>
<dbReference type="GO" id="GO:0016787">
    <property type="term" value="F:hydrolase activity"/>
    <property type="evidence" value="ECO:0007669"/>
    <property type="project" value="UniProtKB-KW"/>
</dbReference>
<dbReference type="GO" id="GO:0005975">
    <property type="term" value="P:carbohydrate metabolic process"/>
    <property type="evidence" value="ECO:0007669"/>
    <property type="project" value="InterPro"/>
</dbReference>
<evidence type="ECO:0000259" key="1">
    <source>
        <dbReference type="Pfam" id="PF07944"/>
    </source>
</evidence>
<dbReference type="RefSeq" id="WP_149160909.1">
    <property type="nucleotide sequence ID" value="NZ_CP043505.1"/>
</dbReference>
<dbReference type="SUPFAM" id="SSF48208">
    <property type="entry name" value="Six-hairpin glycosidases"/>
    <property type="match status" value="1"/>
</dbReference>
<accession>A0A5C1YHK3</accession>
<feature type="domain" description="Non-reducing end beta-L-arabinofuranosidase-like GH127 catalytic" evidence="1">
    <location>
        <begin position="27"/>
        <end position="431"/>
    </location>
</feature>
<dbReference type="InterPro" id="IPR049046">
    <property type="entry name" value="Beta-AFase-like_GH127_middle"/>
</dbReference>
<proteinExistence type="predicted"/>
<dbReference type="KEGG" id="ail:FLP10_11055"/>
<dbReference type="Pfam" id="PF07944">
    <property type="entry name" value="Beta-AFase-like_GH127_cat"/>
    <property type="match status" value="1"/>
</dbReference>
<evidence type="ECO:0000259" key="2">
    <source>
        <dbReference type="Pfam" id="PF20736"/>
    </source>
</evidence>
<dbReference type="OrthoDB" id="9757939at2"/>
<dbReference type="InterPro" id="IPR008928">
    <property type="entry name" value="6-hairpin_glycosidase_sf"/>
</dbReference>
<evidence type="ECO:0000313" key="5">
    <source>
        <dbReference type="Proteomes" id="UP000324678"/>
    </source>
</evidence>
<protein>
    <submittedName>
        <fullName evidence="4">Glycoside hydrolase family 127 protein</fullName>
    </submittedName>
</protein>
<keyword evidence="5" id="KW-1185">Reference proteome</keyword>
<feature type="domain" description="Non-reducing end beta-L-arabinofuranosidase-like GH127 middle" evidence="2">
    <location>
        <begin position="442"/>
        <end position="541"/>
    </location>
</feature>
<dbReference type="InterPro" id="IPR049049">
    <property type="entry name" value="Beta-AFase-like_GH127_C"/>
</dbReference>